<protein>
    <recommendedName>
        <fullName evidence="5">BZIP domain-containing protein</fullName>
    </recommendedName>
</protein>
<dbReference type="AlphaFoldDB" id="A0A151GVJ6"/>
<dbReference type="PANTHER" id="PTHR40618">
    <property type="entry name" value="B-ZIP TRANSCRIPTION FACTOR (EUROFUNG)-RELATED"/>
    <property type="match status" value="1"/>
</dbReference>
<dbReference type="SUPFAM" id="SSF57959">
    <property type="entry name" value="Leucine zipper domain"/>
    <property type="match status" value="1"/>
</dbReference>
<gene>
    <name evidence="3" type="ORF">DCS_02192</name>
</gene>
<sequence>MFPKSVGRPDVAEDDEANEADLGQKRGRGRPRLHGPDEAVADRRRTQIRLAQRAYRQRQETAMTTLENEAKKLEKSMASMSQEFQAIHQLMLNDHVLDAAPHIAYRLDSLAAKFLLATAGNDSDHGNNAVQPSDAEEQPFDLEMKAMYSNSGEKCRSHKDTKQAFQGSSIGVPWSLSPSMVPPFPYEAATQPTVDNASFPCYYSMQQSSQVIDHYTALPIPYSHAAQESTFIQGYKRATYEDGLRLMLMSNPPTYRYATAFGFSLFFESREAIIQRLRLGPRQESVCDQTLQHRLRTIFPSFGADVCDADDIEIYLGRIGIIIPFGASFVNGEICVGELDGSVPFIDDAAVRAPHGPSSPGNTEYLSADQGYRNINNQAAGVGEVWSTGPGLPGHVLSTTGSVCSVSGTLHSNGSVAGFTVPPVLHGPWTSWNSVKVSIDVSVLLYGTQSRTNCDDL</sequence>
<organism evidence="3 4">
    <name type="scientific">Drechmeria coniospora</name>
    <name type="common">Nematophagous fungus</name>
    <name type="synonym">Meria coniospora</name>
    <dbReference type="NCBI Taxonomy" id="98403"/>
    <lineage>
        <taxon>Eukaryota</taxon>
        <taxon>Fungi</taxon>
        <taxon>Dikarya</taxon>
        <taxon>Ascomycota</taxon>
        <taxon>Pezizomycotina</taxon>
        <taxon>Sordariomycetes</taxon>
        <taxon>Hypocreomycetidae</taxon>
        <taxon>Hypocreales</taxon>
        <taxon>Ophiocordycipitaceae</taxon>
        <taxon>Drechmeria</taxon>
    </lineage>
</organism>
<dbReference type="RefSeq" id="XP_040660404.1">
    <property type="nucleotide sequence ID" value="XM_040799521.1"/>
</dbReference>
<evidence type="ECO:0000256" key="2">
    <source>
        <dbReference type="SAM" id="MobiDB-lite"/>
    </source>
</evidence>
<evidence type="ECO:0000256" key="1">
    <source>
        <dbReference type="SAM" id="Coils"/>
    </source>
</evidence>
<reference evidence="3 4" key="1">
    <citation type="journal article" date="2016" name="Sci. Rep.">
        <title>Insights into Adaptations to a Near-Obligate Nematode Endoparasitic Lifestyle from the Finished Genome of Drechmeria coniospora.</title>
        <authorList>
            <person name="Zhang L."/>
            <person name="Zhou Z."/>
            <person name="Guo Q."/>
            <person name="Fokkens L."/>
            <person name="Miskei M."/>
            <person name="Pocsi I."/>
            <person name="Zhang W."/>
            <person name="Chen M."/>
            <person name="Wang L."/>
            <person name="Sun Y."/>
            <person name="Donzelli B.G."/>
            <person name="Gibson D.M."/>
            <person name="Nelson D.R."/>
            <person name="Luo J.G."/>
            <person name="Rep M."/>
            <person name="Liu H."/>
            <person name="Yang S."/>
            <person name="Wang J."/>
            <person name="Krasnoff S.B."/>
            <person name="Xu Y."/>
            <person name="Molnar I."/>
            <person name="Lin M."/>
        </authorList>
    </citation>
    <scope>NUCLEOTIDE SEQUENCE [LARGE SCALE GENOMIC DNA]</scope>
    <source>
        <strain evidence="3 4">ARSEF 6962</strain>
    </source>
</reference>
<dbReference type="GeneID" id="63714835"/>
<keyword evidence="1" id="KW-0175">Coiled coil</keyword>
<evidence type="ECO:0000313" key="3">
    <source>
        <dbReference type="EMBL" id="KYK61052.1"/>
    </source>
</evidence>
<proteinExistence type="predicted"/>
<dbReference type="Proteomes" id="UP000076580">
    <property type="component" value="Chromosome 01"/>
</dbReference>
<dbReference type="GO" id="GO:0003700">
    <property type="term" value="F:DNA-binding transcription factor activity"/>
    <property type="evidence" value="ECO:0007669"/>
    <property type="project" value="InterPro"/>
</dbReference>
<evidence type="ECO:0000313" key="4">
    <source>
        <dbReference type="Proteomes" id="UP000076580"/>
    </source>
</evidence>
<dbReference type="InterPro" id="IPR046347">
    <property type="entry name" value="bZIP_sf"/>
</dbReference>
<dbReference type="InParanoid" id="A0A151GVJ6"/>
<dbReference type="EMBL" id="LAYC01000001">
    <property type="protein sequence ID" value="KYK61052.1"/>
    <property type="molecule type" value="Genomic_DNA"/>
</dbReference>
<name>A0A151GVJ6_DRECN</name>
<dbReference type="Gene3D" id="1.20.5.170">
    <property type="match status" value="1"/>
</dbReference>
<dbReference type="CDD" id="cd14688">
    <property type="entry name" value="bZIP_YAP"/>
    <property type="match status" value="1"/>
</dbReference>
<feature type="region of interest" description="Disordered" evidence="2">
    <location>
        <begin position="1"/>
        <end position="38"/>
    </location>
</feature>
<accession>A0A151GVJ6</accession>
<feature type="coiled-coil region" evidence="1">
    <location>
        <begin position="56"/>
        <end position="83"/>
    </location>
</feature>
<comment type="caution">
    <text evidence="3">The sequence shown here is derived from an EMBL/GenBank/DDBJ whole genome shotgun (WGS) entry which is preliminary data.</text>
</comment>
<evidence type="ECO:0008006" key="5">
    <source>
        <dbReference type="Google" id="ProtNLM"/>
    </source>
</evidence>
<dbReference type="PANTHER" id="PTHR40618:SF1">
    <property type="entry name" value="B-ZIP TRANSCRIPTION FACTOR (EUROFUNG)"/>
    <property type="match status" value="1"/>
</dbReference>
<keyword evidence="4" id="KW-1185">Reference proteome</keyword>